<keyword evidence="5" id="KW-0800">Toxin</keyword>
<dbReference type="Proteomes" id="UP000831684">
    <property type="component" value="Chromosome"/>
</dbReference>
<dbReference type="InterPro" id="IPR022907">
    <property type="entry name" value="VapC_family"/>
</dbReference>
<keyword evidence="4 5" id="KW-0378">Hydrolase</keyword>
<dbReference type="InterPro" id="IPR002716">
    <property type="entry name" value="PIN_dom"/>
</dbReference>
<dbReference type="GO" id="GO:0090729">
    <property type="term" value="F:toxin activity"/>
    <property type="evidence" value="ECO:0007669"/>
    <property type="project" value="UniProtKB-KW"/>
</dbReference>
<keyword evidence="1 5" id="KW-1277">Toxin-antitoxin system</keyword>
<organism evidence="7 8">
    <name type="scientific">Ancylobacter polymorphus</name>
    <dbReference type="NCBI Taxonomy" id="223390"/>
    <lineage>
        <taxon>Bacteria</taxon>
        <taxon>Pseudomonadati</taxon>
        <taxon>Pseudomonadota</taxon>
        <taxon>Alphaproteobacteria</taxon>
        <taxon>Hyphomicrobiales</taxon>
        <taxon>Xanthobacteraceae</taxon>
        <taxon>Ancylobacter</taxon>
    </lineage>
</organism>
<dbReference type="Gene3D" id="3.40.50.1010">
    <property type="entry name" value="5'-nuclease"/>
    <property type="match status" value="1"/>
</dbReference>
<proteinExistence type="inferred from homology"/>
<accession>A0A9E7D5W1</accession>
<dbReference type="GO" id="GO:0004540">
    <property type="term" value="F:RNA nuclease activity"/>
    <property type="evidence" value="ECO:0007669"/>
    <property type="project" value="InterPro"/>
</dbReference>
<dbReference type="Pfam" id="PF01850">
    <property type="entry name" value="PIN"/>
    <property type="match status" value="1"/>
</dbReference>
<reference evidence="7" key="1">
    <citation type="submission" date="2021-09" db="EMBL/GenBank/DDBJ databases">
        <title>Network and meta-omics reveal the key degrader and cooperation patterns in an efficient 1,4-dioxane-degrading microbial community.</title>
        <authorList>
            <person name="Dai C."/>
        </authorList>
    </citation>
    <scope>NUCLEOTIDE SEQUENCE</scope>
    <source>
        <strain evidence="7">ZM13</strain>
    </source>
</reference>
<feature type="binding site" evidence="5">
    <location>
        <position position="101"/>
    </location>
    <ligand>
        <name>Mg(2+)</name>
        <dbReference type="ChEBI" id="CHEBI:18420"/>
    </ligand>
</feature>
<evidence type="ECO:0000256" key="4">
    <source>
        <dbReference type="ARBA" id="ARBA00022801"/>
    </source>
</evidence>
<dbReference type="GO" id="GO:0000287">
    <property type="term" value="F:magnesium ion binding"/>
    <property type="evidence" value="ECO:0007669"/>
    <property type="project" value="UniProtKB-UniRule"/>
</dbReference>
<sequence>MRLYWDANAFITLVENGGPVSERLGELLERAFDEEITIVTSELTLAELLVRPLREDNADRVYVYRDLLEAVGTIEALSISRDVLLATAQIRADHRSVRLPDAIHIATAEIARCSHFLSGDLRLPVRPAFNKVDLDIALLDQLLAQLDD</sequence>
<comment type="cofactor">
    <cofactor evidence="5">
        <name>Mg(2+)</name>
        <dbReference type="ChEBI" id="CHEBI:18420"/>
    </cofactor>
</comment>
<dbReference type="SUPFAM" id="SSF88723">
    <property type="entry name" value="PIN domain-like"/>
    <property type="match status" value="1"/>
</dbReference>
<comment type="function">
    <text evidence="5">Toxic component of a toxin-antitoxin (TA) system. An RNase.</text>
</comment>
<evidence type="ECO:0000256" key="1">
    <source>
        <dbReference type="ARBA" id="ARBA00022649"/>
    </source>
</evidence>
<evidence type="ECO:0000256" key="3">
    <source>
        <dbReference type="ARBA" id="ARBA00022723"/>
    </source>
</evidence>
<feature type="domain" description="PIN" evidence="6">
    <location>
        <begin position="4"/>
        <end position="123"/>
    </location>
</feature>
<evidence type="ECO:0000256" key="5">
    <source>
        <dbReference type="HAMAP-Rule" id="MF_00265"/>
    </source>
</evidence>
<dbReference type="CDD" id="cd09854">
    <property type="entry name" value="PIN_VapC-like"/>
    <property type="match status" value="1"/>
</dbReference>
<evidence type="ECO:0000313" key="7">
    <source>
        <dbReference type="EMBL" id="UOK73162.1"/>
    </source>
</evidence>
<dbReference type="RefSeq" id="WP_244450850.1">
    <property type="nucleotide sequence ID" value="NZ_CP083239.1"/>
</dbReference>
<name>A0A9E7D5W1_9HYPH</name>
<evidence type="ECO:0000259" key="6">
    <source>
        <dbReference type="Pfam" id="PF01850"/>
    </source>
</evidence>
<evidence type="ECO:0000313" key="8">
    <source>
        <dbReference type="Proteomes" id="UP000831684"/>
    </source>
</evidence>
<comment type="similarity">
    <text evidence="5">Belongs to the PINc/VapC protein family.</text>
</comment>
<protein>
    <recommendedName>
        <fullName evidence="5">Ribonuclease VapC</fullName>
        <shortName evidence="5">RNase VapC</shortName>
        <ecNumber evidence="5">3.1.-.-</ecNumber>
    </recommendedName>
    <alternativeName>
        <fullName evidence="5">Toxin VapC</fullName>
    </alternativeName>
</protein>
<dbReference type="HAMAP" id="MF_00265">
    <property type="entry name" value="VapC_Nob1"/>
    <property type="match status" value="1"/>
</dbReference>
<dbReference type="EMBL" id="CP083239">
    <property type="protein sequence ID" value="UOK73162.1"/>
    <property type="molecule type" value="Genomic_DNA"/>
</dbReference>
<evidence type="ECO:0000256" key="2">
    <source>
        <dbReference type="ARBA" id="ARBA00022722"/>
    </source>
</evidence>
<gene>
    <name evidence="5" type="primary">vapC</name>
    <name evidence="7" type="ORF">K9D25_11190</name>
</gene>
<keyword evidence="2 5" id="KW-0540">Nuclease</keyword>
<dbReference type="EC" id="3.1.-.-" evidence="5"/>
<keyword evidence="3 5" id="KW-0479">Metal-binding</keyword>
<feature type="binding site" evidence="5">
    <location>
        <position position="6"/>
    </location>
    <ligand>
        <name>Mg(2+)</name>
        <dbReference type="ChEBI" id="CHEBI:18420"/>
    </ligand>
</feature>
<dbReference type="KEGG" id="apol:K9D25_11190"/>
<dbReference type="InterPro" id="IPR029060">
    <property type="entry name" value="PIN-like_dom_sf"/>
</dbReference>
<keyword evidence="5" id="KW-0460">Magnesium</keyword>
<dbReference type="GO" id="GO:0016787">
    <property type="term" value="F:hydrolase activity"/>
    <property type="evidence" value="ECO:0007669"/>
    <property type="project" value="UniProtKB-KW"/>
</dbReference>
<dbReference type="AlphaFoldDB" id="A0A9E7D5W1"/>